<reference evidence="1" key="1">
    <citation type="journal article" date="2020" name="Stud. Mycol.">
        <title>101 Dothideomycetes genomes: a test case for predicting lifestyles and emergence of pathogens.</title>
        <authorList>
            <person name="Haridas S."/>
            <person name="Albert R."/>
            <person name="Binder M."/>
            <person name="Bloem J."/>
            <person name="Labutti K."/>
            <person name="Salamov A."/>
            <person name="Andreopoulos B."/>
            <person name="Baker S."/>
            <person name="Barry K."/>
            <person name="Bills G."/>
            <person name="Bluhm B."/>
            <person name="Cannon C."/>
            <person name="Castanera R."/>
            <person name="Culley D."/>
            <person name="Daum C."/>
            <person name="Ezra D."/>
            <person name="Gonzalez J."/>
            <person name="Henrissat B."/>
            <person name="Kuo A."/>
            <person name="Liang C."/>
            <person name="Lipzen A."/>
            <person name="Lutzoni F."/>
            <person name="Magnuson J."/>
            <person name="Mondo S."/>
            <person name="Nolan M."/>
            <person name="Ohm R."/>
            <person name="Pangilinan J."/>
            <person name="Park H.-J."/>
            <person name="Ramirez L."/>
            <person name="Alfaro M."/>
            <person name="Sun H."/>
            <person name="Tritt A."/>
            <person name="Yoshinaga Y."/>
            <person name="Zwiers L.-H."/>
            <person name="Turgeon B."/>
            <person name="Goodwin S."/>
            <person name="Spatafora J."/>
            <person name="Crous P."/>
            <person name="Grigoriev I."/>
        </authorList>
    </citation>
    <scope>NUCLEOTIDE SEQUENCE</scope>
    <source>
        <strain evidence="1">ATCC 200398</strain>
    </source>
</reference>
<gene>
    <name evidence="1" type="ORF">BDR25DRAFT_343333</name>
</gene>
<dbReference type="EMBL" id="MU003509">
    <property type="protein sequence ID" value="KAF2470112.1"/>
    <property type="molecule type" value="Genomic_DNA"/>
</dbReference>
<accession>A0ACB6QV32</accession>
<evidence type="ECO:0000313" key="2">
    <source>
        <dbReference type="Proteomes" id="UP000799755"/>
    </source>
</evidence>
<comment type="caution">
    <text evidence="1">The sequence shown here is derived from an EMBL/GenBank/DDBJ whole genome shotgun (WGS) entry which is preliminary data.</text>
</comment>
<organism evidence="1 2">
    <name type="scientific">Lindgomyces ingoldianus</name>
    <dbReference type="NCBI Taxonomy" id="673940"/>
    <lineage>
        <taxon>Eukaryota</taxon>
        <taxon>Fungi</taxon>
        <taxon>Dikarya</taxon>
        <taxon>Ascomycota</taxon>
        <taxon>Pezizomycotina</taxon>
        <taxon>Dothideomycetes</taxon>
        <taxon>Pleosporomycetidae</taxon>
        <taxon>Pleosporales</taxon>
        <taxon>Lindgomycetaceae</taxon>
        <taxon>Lindgomyces</taxon>
    </lineage>
</organism>
<proteinExistence type="predicted"/>
<sequence length="363" mass="40202">MFSPALGRVARSTSSISTRPTAALSAAQQTFSRRPQQHQRRLSSSKTSIPPDGSESRGSTQQNTSNATNKATPRKLTGRAGKKRGSVSTGAAAAANTAAAPTINVPHVPPTDFLQKPELKISSFFSLHRPISITSPVPPITTNASFDTIFQARALNNKKVMMDNIQTLESGIEGIEVALRSQGQKQGQEEVIQSEAEVKHLDGAPPASVDQLMSHFLPFKPPPAPVPWNQSPESSLASTQPQEEPEIQTAPVKQRAWSTAVIVTESVDASGNRTYSASTEPMVEIQVPAPENSQELDEIEIRQPFLERMRQRQNIYNRYRDTQGRPDMLLISVKRQRKLKMKKHKYKKLMKKTRLLRRKLDRA</sequence>
<evidence type="ECO:0000313" key="1">
    <source>
        <dbReference type="EMBL" id="KAF2470112.1"/>
    </source>
</evidence>
<dbReference type="Proteomes" id="UP000799755">
    <property type="component" value="Unassembled WGS sequence"/>
</dbReference>
<protein>
    <submittedName>
        <fullName evidence="1">Uncharacterized protein</fullName>
    </submittedName>
</protein>
<keyword evidence="2" id="KW-1185">Reference proteome</keyword>
<name>A0ACB6QV32_9PLEO</name>